<dbReference type="AlphaFoldDB" id="A0A336M166"/>
<organism evidence="7">
    <name type="scientific">Culicoides sonorensis</name>
    <name type="common">Biting midge</name>
    <dbReference type="NCBI Taxonomy" id="179676"/>
    <lineage>
        <taxon>Eukaryota</taxon>
        <taxon>Metazoa</taxon>
        <taxon>Ecdysozoa</taxon>
        <taxon>Arthropoda</taxon>
        <taxon>Hexapoda</taxon>
        <taxon>Insecta</taxon>
        <taxon>Pterygota</taxon>
        <taxon>Neoptera</taxon>
        <taxon>Endopterygota</taxon>
        <taxon>Diptera</taxon>
        <taxon>Nematocera</taxon>
        <taxon>Chironomoidea</taxon>
        <taxon>Ceratopogonidae</taxon>
        <taxon>Ceratopogoninae</taxon>
        <taxon>Culicoides</taxon>
        <taxon>Monoculicoides</taxon>
    </lineage>
</organism>
<dbReference type="SMART" id="SM00563">
    <property type="entry name" value="PlsC"/>
    <property type="match status" value="1"/>
</dbReference>
<protein>
    <recommendedName>
        <fullName evidence="2">1-acylglycerol-3-phosphate O-acyltransferase</fullName>
        <ecNumber evidence="2">2.3.1.51</ecNumber>
    </recommendedName>
</protein>
<name>A0A336M166_CULSO</name>
<evidence type="ECO:0000256" key="3">
    <source>
        <dbReference type="ARBA" id="ARBA00022679"/>
    </source>
</evidence>
<dbReference type="InterPro" id="IPR002123">
    <property type="entry name" value="Plipid/glycerol_acylTrfase"/>
</dbReference>
<dbReference type="GO" id="GO:0005783">
    <property type="term" value="C:endoplasmic reticulum"/>
    <property type="evidence" value="ECO:0007669"/>
    <property type="project" value="TreeGrafter"/>
</dbReference>
<dbReference type="EMBL" id="UFQT01000397">
    <property type="protein sequence ID" value="SSX23985.1"/>
    <property type="molecule type" value="Genomic_DNA"/>
</dbReference>
<comment type="pathway">
    <text evidence="1">Phospholipid metabolism; CDP-diacylglycerol biosynthesis; CDP-diacylglycerol from sn-glycerol 3-phosphate: step 2/3.</text>
</comment>
<proteinExistence type="predicted"/>
<keyword evidence="5" id="KW-0812">Transmembrane</keyword>
<evidence type="ECO:0000256" key="2">
    <source>
        <dbReference type="ARBA" id="ARBA00013211"/>
    </source>
</evidence>
<dbReference type="GO" id="GO:0006654">
    <property type="term" value="P:phosphatidic acid biosynthetic process"/>
    <property type="evidence" value="ECO:0007669"/>
    <property type="project" value="TreeGrafter"/>
</dbReference>
<sequence length="315" mass="36181">MYELFRLLVLAYLWVVAVVFSIYLVIYFITSVINQQSKICYHLKLIFLYYTFTMAAIIILPVMLVRPRNVDNCSLICWVVRKLPSSIDITWEIRRSEILAQPEGSVLVVNHQSELDLLDPNKVTFTITMPRPGSVSTKVNVRELISRSTLIVKKEILYLVPFGQLSWLAGVAFVNRSNSAQANKVLDDCEKLLVNKNIKIWVYPEGTRSYGKGMLQFKRGAFKIAINAQAPVVPIVISPYYFMDYKNNTMSKGHGIISVLDPIPTKGWTMDKCDEFAENVRQLMMAEYEKLGKELTVMQQDTDWLNVKRPIRLVK</sequence>
<feature type="domain" description="Phospholipid/glycerol acyltransferase" evidence="6">
    <location>
        <begin position="105"/>
        <end position="240"/>
    </location>
</feature>
<feature type="transmembrane region" description="Helical" evidence="5">
    <location>
        <begin position="12"/>
        <end position="33"/>
    </location>
</feature>
<evidence type="ECO:0000313" key="7">
    <source>
        <dbReference type="EMBL" id="SSX23985.1"/>
    </source>
</evidence>
<gene>
    <name evidence="7" type="primary">CSON009905</name>
</gene>
<dbReference type="CDD" id="cd07989">
    <property type="entry name" value="LPLAT_AGPAT-like"/>
    <property type="match status" value="1"/>
</dbReference>
<reference evidence="7" key="1">
    <citation type="submission" date="2018-07" db="EMBL/GenBank/DDBJ databases">
        <authorList>
            <person name="Quirk P.G."/>
            <person name="Krulwich T.A."/>
        </authorList>
    </citation>
    <scope>NUCLEOTIDE SEQUENCE</scope>
</reference>
<keyword evidence="3" id="KW-0808">Transferase</keyword>
<dbReference type="GO" id="GO:0003841">
    <property type="term" value="F:1-acylglycerol-3-phosphate O-acyltransferase activity"/>
    <property type="evidence" value="ECO:0007669"/>
    <property type="project" value="UniProtKB-EC"/>
</dbReference>
<keyword evidence="5" id="KW-1133">Transmembrane helix</keyword>
<feature type="transmembrane region" description="Helical" evidence="5">
    <location>
        <begin position="45"/>
        <end position="65"/>
    </location>
</feature>
<evidence type="ECO:0000256" key="4">
    <source>
        <dbReference type="ARBA" id="ARBA00023315"/>
    </source>
</evidence>
<keyword evidence="4" id="KW-0012">Acyltransferase</keyword>
<dbReference type="VEuPathDB" id="VectorBase:CSON009905"/>
<dbReference type="SUPFAM" id="SSF69593">
    <property type="entry name" value="Glycerol-3-phosphate (1)-acyltransferase"/>
    <property type="match status" value="1"/>
</dbReference>
<dbReference type="EC" id="2.3.1.51" evidence="2"/>
<evidence type="ECO:0000256" key="5">
    <source>
        <dbReference type="SAM" id="Phobius"/>
    </source>
</evidence>
<dbReference type="PANTHER" id="PTHR10434">
    <property type="entry name" value="1-ACYL-SN-GLYCEROL-3-PHOSPHATE ACYLTRANSFERASE"/>
    <property type="match status" value="1"/>
</dbReference>
<dbReference type="PANTHER" id="PTHR10434:SF53">
    <property type="entry name" value="1-ACYL-SN-GLYCEROL-3-PHOSPHATE ACYLTRANSFERASE"/>
    <property type="match status" value="1"/>
</dbReference>
<evidence type="ECO:0000259" key="6">
    <source>
        <dbReference type="SMART" id="SM00563"/>
    </source>
</evidence>
<dbReference type="Pfam" id="PF01553">
    <property type="entry name" value="Acyltransferase"/>
    <property type="match status" value="1"/>
</dbReference>
<evidence type="ECO:0000256" key="1">
    <source>
        <dbReference type="ARBA" id="ARBA00004728"/>
    </source>
</evidence>
<keyword evidence="5" id="KW-0472">Membrane</keyword>
<accession>A0A336M166</accession>